<dbReference type="RefSeq" id="WP_114527393.1">
    <property type="nucleotide sequence ID" value="NZ_JBIBID010000004.1"/>
</dbReference>
<dbReference type="OrthoDB" id="4293900at2"/>
<dbReference type="EMBL" id="QQBH01000002">
    <property type="protein sequence ID" value="RDD90545.1"/>
    <property type="molecule type" value="Genomic_DNA"/>
</dbReference>
<dbReference type="AlphaFoldDB" id="A0A369VEF3"/>
<protein>
    <submittedName>
        <fullName evidence="3">DUF4190 domain-containing protein</fullName>
    </submittedName>
</protein>
<proteinExistence type="predicted"/>
<sequence length="137" mass="14273">MSYPEHPATPGNAPQTHHGTGVRRTNPMAVAALVLGILAVLLFWTVIGGALLGLLALIFGIIGARKARGGQAPRRVMSIVGAVLGALGLVASVVIIAIGASILNSDEFKDFDDCVQHADSQSERDACADDFEQDVNN</sequence>
<name>A0A369VEF3_9ACTN</name>
<dbReference type="Proteomes" id="UP000253742">
    <property type="component" value="Unassembled WGS sequence"/>
</dbReference>
<feature type="transmembrane region" description="Helical" evidence="2">
    <location>
        <begin position="31"/>
        <end position="64"/>
    </location>
</feature>
<evidence type="ECO:0000256" key="1">
    <source>
        <dbReference type="SAM" id="MobiDB-lite"/>
    </source>
</evidence>
<gene>
    <name evidence="3" type="ORF">DVZ84_04130</name>
</gene>
<comment type="caution">
    <text evidence="3">The sequence shown here is derived from an EMBL/GenBank/DDBJ whole genome shotgun (WGS) entry which is preliminary data.</text>
</comment>
<organism evidence="3 4">
    <name type="scientific">Streptomyces parvulus</name>
    <dbReference type="NCBI Taxonomy" id="146923"/>
    <lineage>
        <taxon>Bacteria</taxon>
        <taxon>Bacillati</taxon>
        <taxon>Actinomycetota</taxon>
        <taxon>Actinomycetes</taxon>
        <taxon>Kitasatosporales</taxon>
        <taxon>Streptomycetaceae</taxon>
        <taxon>Streptomyces</taxon>
    </lineage>
</organism>
<accession>A0A369VEF3</accession>
<keyword evidence="2" id="KW-1133">Transmembrane helix</keyword>
<evidence type="ECO:0000313" key="3">
    <source>
        <dbReference type="EMBL" id="RDD90545.1"/>
    </source>
</evidence>
<keyword evidence="2" id="KW-0472">Membrane</keyword>
<feature type="transmembrane region" description="Helical" evidence="2">
    <location>
        <begin position="76"/>
        <end position="103"/>
    </location>
</feature>
<feature type="region of interest" description="Disordered" evidence="1">
    <location>
        <begin position="1"/>
        <end position="21"/>
    </location>
</feature>
<reference evidence="3 4" key="1">
    <citation type="submission" date="2018-07" db="EMBL/GenBank/DDBJ databases">
        <title>Genome guided investigation of antibiotics producing actinomycetales strain isolated from a Macau mangrove ecosystem.</title>
        <authorList>
            <person name="Hu D."/>
        </authorList>
    </citation>
    <scope>NUCLEOTIDE SEQUENCE [LARGE SCALE GENOMIC DNA]</scope>
    <source>
        <strain evidence="3 4">2297</strain>
    </source>
</reference>
<evidence type="ECO:0000256" key="2">
    <source>
        <dbReference type="SAM" id="Phobius"/>
    </source>
</evidence>
<evidence type="ECO:0000313" key="4">
    <source>
        <dbReference type="Proteomes" id="UP000253742"/>
    </source>
</evidence>
<keyword evidence="2" id="KW-0812">Transmembrane</keyword>